<dbReference type="InterPro" id="IPR012334">
    <property type="entry name" value="Pectin_lyas_fold"/>
</dbReference>
<sequence>MISRRGLLTFAGAGFGALTFANKAMAQFGAIDASANGVVANTGSDISSDLSALLEKAASLSQPVYLPAGEYLVSNISLPSGTALYGARGSTRLLASREGPILAGQGTSRLSLHDIALVGTGGALADPSFGLLDFVNCEDVLVEQCHFETASSYGISLYGTGGTITENRFEKIANAAIKSVDATGLSINDNFVDGCGNNGILVWRNDNGHDGTIVTGNHIKNIDWKSGGNGQNGNGINVFRSADVIVANNVITDCTFSAVRANGTVNCQIVGNNCRNLSEVAIFSEFEFSGSIVAQNIIDEAAQGISITNWNDGGHLAVCANNIVRNIWAKSPTNPDTSPVGIGLEADIVANGNVIENVPGTGMAAGWGPYMRNLTLTNNLVQNTHIGIYVSVVEGVGAAQVKDNQISNAKRAPIVGARWDDIVELDLQKASAKYAQLVVADNQFS</sequence>
<proteinExistence type="predicted"/>
<dbReference type="Proteomes" id="UP001161405">
    <property type="component" value="Unassembled WGS sequence"/>
</dbReference>
<dbReference type="Pfam" id="PF13229">
    <property type="entry name" value="Beta_helix"/>
    <property type="match status" value="1"/>
</dbReference>
<dbReference type="NCBIfam" id="TIGR03808">
    <property type="entry name" value="RR_plus_rpt_1"/>
    <property type="match status" value="1"/>
</dbReference>
<keyword evidence="1" id="KW-0732">Signal</keyword>
<reference evidence="3" key="1">
    <citation type="journal article" date="2014" name="Int. J. Syst. Evol. Microbiol.">
        <title>Complete genome of a new Firmicutes species belonging to the dominant human colonic microbiota ('Ruminococcus bicirculans') reveals two chromosomes and a selective capacity to utilize plant glucans.</title>
        <authorList>
            <consortium name="NISC Comparative Sequencing Program"/>
            <person name="Wegmann U."/>
            <person name="Louis P."/>
            <person name="Goesmann A."/>
            <person name="Henrissat B."/>
            <person name="Duncan S.H."/>
            <person name="Flint H.J."/>
        </authorList>
    </citation>
    <scope>NUCLEOTIDE SEQUENCE</scope>
    <source>
        <strain evidence="3">NBRC 107169</strain>
    </source>
</reference>
<protein>
    <submittedName>
        <fullName evidence="3">Tat protein</fullName>
    </submittedName>
</protein>
<accession>A0ABQ5UU51</accession>
<reference evidence="3" key="2">
    <citation type="submission" date="2023-01" db="EMBL/GenBank/DDBJ databases">
        <title>Draft genome sequence of Maritalea porphyrae strain NBRC 107169.</title>
        <authorList>
            <person name="Sun Q."/>
            <person name="Mori K."/>
        </authorList>
    </citation>
    <scope>NUCLEOTIDE SEQUENCE</scope>
    <source>
        <strain evidence="3">NBRC 107169</strain>
    </source>
</reference>
<dbReference type="InterPro" id="IPR006311">
    <property type="entry name" value="TAT_signal"/>
</dbReference>
<keyword evidence="4" id="KW-1185">Reference proteome</keyword>
<feature type="domain" description="Right handed beta helix" evidence="2">
    <location>
        <begin position="136"/>
        <end position="217"/>
    </location>
</feature>
<dbReference type="SMART" id="SM00710">
    <property type="entry name" value="PbH1"/>
    <property type="match status" value="7"/>
</dbReference>
<dbReference type="InterPro" id="IPR039448">
    <property type="entry name" value="Beta_helix"/>
</dbReference>
<dbReference type="InterPro" id="IPR022388">
    <property type="entry name" value="CHP03808"/>
</dbReference>
<name>A0ABQ5UU51_9HYPH</name>
<dbReference type="InterPro" id="IPR011050">
    <property type="entry name" value="Pectin_lyase_fold/virulence"/>
</dbReference>
<evidence type="ECO:0000256" key="1">
    <source>
        <dbReference type="SAM" id="SignalP"/>
    </source>
</evidence>
<dbReference type="Gene3D" id="2.160.20.10">
    <property type="entry name" value="Single-stranded right-handed beta-helix, Pectin lyase-like"/>
    <property type="match status" value="2"/>
</dbReference>
<dbReference type="InterPro" id="IPR006626">
    <property type="entry name" value="PbH1"/>
</dbReference>
<evidence type="ECO:0000313" key="3">
    <source>
        <dbReference type="EMBL" id="GLQ17909.1"/>
    </source>
</evidence>
<evidence type="ECO:0000259" key="2">
    <source>
        <dbReference type="Pfam" id="PF13229"/>
    </source>
</evidence>
<dbReference type="PROSITE" id="PS51318">
    <property type="entry name" value="TAT"/>
    <property type="match status" value="1"/>
</dbReference>
<comment type="caution">
    <text evidence="3">The sequence shown here is derived from an EMBL/GenBank/DDBJ whole genome shotgun (WGS) entry which is preliminary data.</text>
</comment>
<feature type="signal peptide" evidence="1">
    <location>
        <begin position="1"/>
        <end position="26"/>
    </location>
</feature>
<gene>
    <name evidence="3" type="ORF">GCM10007879_21580</name>
</gene>
<feature type="chain" id="PRO_5047519304" evidence="1">
    <location>
        <begin position="27"/>
        <end position="445"/>
    </location>
</feature>
<dbReference type="EMBL" id="BSNI01000002">
    <property type="protein sequence ID" value="GLQ17909.1"/>
    <property type="molecule type" value="Genomic_DNA"/>
</dbReference>
<dbReference type="SUPFAM" id="SSF51126">
    <property type="entry name" value="Pectin lyase-like"/>
    <property type="match status" value="1"/>
</dbReference>
<organism evidence="3 4">
    <name type="scientific">Maritalea porphyrae</name>
    <dbReference type="NCBI Taxonomy" id="880732"/>
    <lineage>
        <taxon>Bacteria</taxon>
        <taxon>Pseudomonadati</taxon>
        <taxon>Pseudomonadota</taxon>
        <taxon>Alphaproteobacteria</taxon>
        <taxon>Hyphomicrobiales</taxon>
        <taxon>Devosiaceae</taxon>
        <taxon>Maritalea</taxon>
    </lineage>
</organism>
<dbReference type="RefSeq" id="WP_284364380.1">
    <property type="nucleotide sequence ID" value="NZ_BSNI01000002.1"/>
</dbReference>
<evidence type="ECO:0000313" key="4">
    <source>
        <dbReference type="Proteomes" id="UP001161405"/>
    </source>
</evidence>